<dbReference type="Gene3D" id="3.40.710.10">
    <property type="entry name" value="DD-peptidase/beta-lactamase superfamily"/>
    <property type="match status" value="1"/>
</dbReference>
<name>A0A7K1FH29_9ACTN</name>
<evidence type="ECO:0008006" key="3">
    <source>
        <dbReference type="Google" id="ProtNLM"/>
    </source>
</evidence>
<evidence type="ECO:0000313" key="1">
    <source>
        <dbReference type="EMBL" id="MTD12593.1"/>
    </source>
</evidence>
<reference evidence="1 2" key="1">
    <citation type="submission" date="2019-11" db="EMBL/GenBank/DDBJ databases">
        <authorList>
            <person name="Jiang L.-Q."/>
        </authorList>
    </citation>
    <scope>NUCLEOTIDE SEQUENCE [LARGE SCALE GENOMIC DNA]</scope>
    <source>
        <strain evidence="1 2">YIM 132087</strain>
    </source>
</reference>
<evidence type="ECO:0000313" key="2">
    <source>
        <dbReference type="Proteomes" id="UP000460221"/>
    </source>
</evidence>
<dbReference type="InterPro" id="IPR012338">
    <property type="entry name" value="Beta-lactam/transpept-like"/>
</dbReference>
<dbReference type="SUPFAM" id="SSF56601">
    <property type="entry name" value="beta-lactamase/transpeptidase-like"/>
    <property type="match status" value="1"/>
</dbReference>
<gene>
    <name evidence="1" type="ORF">GIS00_01370</name>
</gene>
<dbReference type="EMBL" id="WLYK01000001">
    <property type="protein sequence ID" value="MTD12593.1"/>
    <property type="molecule type" value="Genomic_DNA"/>
</dbReference>
<keyword evidence="2" id="KW-1185">Reference proteome</keyword>
<organism evidence="1 2">
    <name type="scientific">Nakamurella alba</name>
    <dbReference type="NCBI Taxonomy" id="2665158"/>
    <lineage>
        <taxon>Bacteria</taxon>
        <taxon>Bacillati</taxon>
        <taxon>Actinomycetota</taxon>
        <taxon>Actinomycetes</taxon>
        <taxon>Nakamurellales</taxon>
        <taxon>Nakamurellaceae</taxon>
        <taxon>Nakamurella</taxon>
    </lineage>
</organism>
<proteinExistence type="predicted"/>
<accession>A0A7K1FH29</accession>
<dbReference type="AlphaFoldDB" id="A0A7K1FH29"/>
<sequence>MATANASETFPTASVVKLLIGIDLLLDGNAPSDSAARVREMLAKSDDTIASALWVQRGETRIIDRMQDLMHLPTLSAPDSPGQWGSTRIDALDVARLWSWILTQAPASIRETILDSTGGATEIAADGFDQYFGIPDALPGREWWIKQGWGSSRQRRVVNTTGLVGHAQRYILVLLTSYPMDVPFATCTEGATAGVEELAPVIR</sequence>
<protein>
    <recommendedName>
        <fullName evidence="3">Serine hydrolase</fullName>
    </recommendedName>
</protein>
<comment type="caution">
    <text evidence="1">The sequence shown here is derived from an EMBL/GenBank/DDBJ whole genome shotgun (WGS) entry which is preliminary data.</text>
</comment>
<dbReference type="Proteomes" id="UP000460221">
    <property type="component" value="Unassembled WGS sequence"/>
</dbReference>
<dbReference type="RefSeq" id="WP_154766632.1">
    <property type="nucleotide sequence ID" value="NZ_WLYK01000001.1"/>
</dbReference>